<comment type="caution">
    <text evidence="1">The sequence shown here is derived from an EMBL/GenBank/DDBJ whole genome shotgun (WGS) entry which is preliminary data.</text>
</comment>
<evidence type="ECO:0000313" key="1">
    <source>
        <dbReference type="EMBL" id="GAI55064.1"/>
    </source>
</evidence>
<proteinExistence type="predicted"/>
<organism evidence="1">
    <name type="scientific">marine sediment metagenome</name>
    <dbReference type="NCBI Taxonomy" id="412755"/>
    <lineage>
        <taxon>unclassified sequences</taxon>
        <taxon>metagenomes</taxon>
        <taxon>ecological metagenomes</taxon>
    </lineage>
</organism>
<accession>X1RHL9</accession>
<sequence length="48" mass="5913">MYGKWNMPDYHALMHELKMRNKNFEDITKLIEKSPYLRIKSREFSPPQ</sequence>
<gene>
    <name evidence="1" type="ORF">S06H3_56772</name>
</gene>
<name>X1RHL9_9ZZZZ</name>
<feature type="non-terminal residue" evidence="1">
    <location>
        <position position="48"/>
    </location>
</feature>
<dbReference type="EMBL" id="BARV01036545">
    <property type="protein sequence ID" value="GAI55064.1"/>
    <property type="molecule type" value="Genomic_DNA"/>
</dbReference>
<dbReference type="AlphaFoldDB" id="X1RHL9"/>
<protein>
    <submittedName>
        <fullName evidence="1">Uncharacterized protein</fullName>
    </submittedName>
</protein>
<reference evidence="1" key="1">
    <citation type="journal article" date="2014" name="Front. Microbiol.">
        <title>High frequency of phylogenetically diverse reductive dehalogenase-homologous genes in deep subseafloor sedimentary metagenomes.</title>
        <authorList>
            <person name="Kawai M."/>
            <person name="Futagami T."/>
            <person name="Toyoda A."/>
            <person name="Takaki Y."/>
            <person name="Nishi S."/>
            <person name="Hori S."/>
            <person name="Arai W."/>
            <person name="Tsubouchi T."/>
            <person name="Morono Y."/>
            <person name="Uchiyama I."/>
            <person name="Ito T."/>
            <person name="Fujiyama A."/>
            <person name="Inagaki F."/>
            <person name="Takami H."/>
        </authorList>
    </citation>
    <scope>NUCLEOTIDE SEQUENCE</scope>
    <source>
        <strain evidence="1">Expedition CK06-06</strain>
    </source>
</reference>